<name>A0AA89C891_PINIB</name>
<evidence type="ECO:0000256" key="6">
    <source>
        <dbReference type="ARBA" id="ARBA00023170"/>
    </source>
</evidence>
<organism evidence="10 11">
    <name type="scientific">Pinctada imbricata</name>
    <name type="common">Atlantic pearl-oyster</name>
    <name type="synonym">Pinctada martensii</name>
    <dbReference type="NCBI Taxonomy" id="66713"/>
    <lineage>
        <taxon>Eukaryota</taxon>
        <taxon>Metazoa</taxon>
        <taxon>Spiralia</taxon>
        <taxon>Lophotrochozoa</taxon>
        <taxon>Mollusca</taxon>
        <taxon>Bivalvia</taxon>
        <taxon>Autobranchia</taxon>
        <taxon>Pteriomorphia</taxon>
        <taxon>Pterioida</taxon>
        <taxon>Pterioidea</taxon>
        <taxon>Pteriidae</taxon>
        <taxon>Pinctada</taxon>
    </lineage>
</organism>
<dbReference type="GO" id="GO:0007166">
    <property type="term" value="P:cell surface receptor signaling pathway"/>
    <property type="evidence" value="ECO:0007669"/>
    <property type="project" value="InterPro"/>
</dbReference>
<proteinExistence type="predicted"/>
<protein>
    <recommendedName>
        <fullName evidence="9">G-protein coupled receptors family 2 profile 2 domain-containing protein</fullName>
    </recommendedName>
</protein>
<evidence type="ECO:0000256" key="7">
    <source>
        <dbReference type="ARBA" id="ARBA00023224"/>
    </source>
</evidence>
<feature type="transmembrane region" description="Helical" evidence="8">
    <location>
        <begin position="214"/>
        <end position="233"/>
    </location>
</feature>
<keyword evidence="11" id="KW-1185">Reference proteome</keyword>
<keyword evidence="7" id="KW-0807">Transducer</keyword>
<keyword evidence="3 8" id="KW-1133">Transmembrane helix</keyword>
<dbReference type="InterPro" id="IPR036445">
    <property type="entry name" value="GPCR_2_extracell_dom_sf"/>
</dbReference>
<dbReference type="Gene3D" id="1.20.1070.10">
    <property type="entry name" value="Rhodopsin 7-helix transmembrane proteins"/>
    <property type="match status" value="2"/>
</dbReference>
<evidence type="ECO:0000259" key="9">
    <source>
        <dbReference type="PROSITE" id="PS50261"/>
    </source>
</evidence>
<comment type="subcellular location">
    <subcellularLocation>
        <location evidence="1">Membrane</location>
        <topology evidence="1">Multi-pass membrane protein</topology>
    </subcellularLocation>
</comment>
<keyword evidence="5 8" id="KW-0472">Membrane</keyword>
<dbReference type="PANTHER" id="PTHR45620">
    <property type="entry name" value="PDF RECEPTOR-LIKE PROTEIN-RELATED"/>
    <property type="match status" value="1"/>
</dbReference>
<comment type="caution">
    <text evidence="10">The sequence shown here is derived from an EMBL/GenBank/DDBJ whole genome shotgun (WGS) entry which is preliminary data.</text>
</comment>
<dbReference type="PROSITE" id="PS50261">
    <property type="entry name" value="G_PROTEIN_RECEP_F2_4"/>
    <property type="match status" value="1"/>
</dbReference>
<feature type="transmembrane region" description="Helical" evidence="8">
    <location>
        <begin position="78"/>
        <end position="100"/>
    </location>
</feature>
<dbReference type="Pfam" id="PF00002">
    <property type="entry name" value="7tm_2"/>
    <property type="match status" value="1"/>
</dbReference>
<keyword evidence="4" id="KW-0297">G-protein coupled receptor</keyword>
<feature type="transmembrane region" description="Helical" evidence="8">
    <location>
        <begin position="120"/>
        <end position="142"/>
    </location>
</feature>
<dbReference type="GO" id="GO:0007189">
    <property type="term" value="P:adenylate cyclase-activating G protein-coupled receptor signaling pathway"/>
    <property type="evidence" value="ECO:0007669"/>
    <property type="project" value="TreeGrafter"/>
</dbReference>
<sequence length="316" mass="35981">MPLWICLAAGIIHWLVPGLLYHVRAIYLDSTKMFAYKDCTENGTWWVHPESGKDKAFYDSCHNFNSTEQTSDSHHRHVYIFIAGYSISLAMLLVSLFIFFKFRQLRCDRITIHKNLFISYIINGVFWILYFILAVLNGNVLLQNPVWCQVLHVVAQYSVVCNFAWMFCEGLYLHTVMMKAFTSGKWIIVTCYVTGWGKQFLCVSSAVITTLKAARATLILIPLLGLQFLLFPLRPARDSPLLEPYTYAIAVVISLQGSFVSFMYCFCNGEVLTLLKRKWNQHKVSVGRRTSRAASTIGTTSYTLVDQSSGMQTSIA</sequence>
<dbReference type="EMBL" id="VSWD01000005">
    <property type="protein sequence ID" value="KAK3103548.1"/>
    <property type="molecule type" value="Genomic_DNA"/>
</dbReference>
<evidence type="ECO:0000256" key="4">
    <source>
        <dbReference type="ARBA" id="ARBA00023040"/>
    </source>
</evidence>
<evidence type="ECO:0000256" key="1">
    <source>
        <dbReference type="ARBA" id="ARBA00004141"/>
    </source>
</evidence>
<dbReference type="InterPro" id="IPR017981">
    <property type="entry name" value="GPCR_2-like_7TM"/>
</dbReference>
<keyword evidence="6" id="KW-0675">Receptor</keyword>
<dbReference type="PRINTS" id="PR00249">
    <property type="entry name" value="GPCRSECRETIN"/>
</dbReference>
<evidence type="ECO:0000256" key="3">
    <source>
        <dbReference type="ARBA" id="ARBA00022989"/>
    </source>
</evidence>
<dbReference type="InterPro" id="IPR050332">
    <property type="entry name" value="GPCR_2"/>
</dbReference>
<keyword evidence="2 8" id="KW-0812">Transmembrane</keyword>
<accession>A0AA89C891</accession>
<evidence type="ECO:0000313" key="10">
    <source>
        <dbReference type="EMBL" id="KAK3103548.1"/>
    </source>
</evidence>
<dbReference type="Gene3D" id="4.10.1240.10">
    <property type="entry name" value="GPCR, family 2, extracellular hormone receptor domain"/>
    <property type="match status" value="1"/>
</dbReference>
<feature type="transmembrane region" description="Helical" evidence="8">
    <location>
        <begin position="245"/>
        <end position="264"/>
    </location>
</feature>
<feature type="transmembrane region" description="Helical" evidence="8">
    <location>
        <begin position="154"/>
        <end position="174"/>
    </location>
</feature>
<evidence type="ECO:0000256" key="8">
    <source>
        <dbReference type="SAM" id="Phobius"/>
    </source>
</evidence>
<evidence type="ECO:0000313" key="11">
    <source>
        <dbReference type="Proteomes" id="UP001186944"/>
    </source>
</evidence>
<dbReference type="PANTHER" id="PTHR45620:SF42">
    <property type="entry name" value="G-PROTEIN COUPLED RECEPTOR SEB-2"/>
    <property type="match status" value="1"/>
</dbReference>
<dbReference type="GO" id="GO:0005886">
    <property type="term" value="C:plasma membrane"/>
    <property type="evidence" value="ECO:0007669"/>
    <property type="project" value="TreeGrafter"/>
</dbReference>
<reference evidence="10" key="1">
    <citation type="submission" date="2019-08" db="EMBL/GenBank/DDBJ databases">
        <title>The improved chromosome-level genome for the pearl oyster Pinctada fucata martensii using PacBio sequencing and Hi-C.</title>
        <authorList>
            <person name="Zheng Z."/>
        </authorList>
    </citation>
    <scope>NUCLEOTIDE SEQUENCE</scope>
    <source>
        <strain evidence="10">ZZ-2019</strain>
        <tissue evidence="10">Adductor muscle</tissue>
    </source>
</reference>
<dbReference type="Proteomes" id="UP001186944">
    <property type="component" value="Unassembled WGS sequence"/>
</dbReference>
<dbReference type="InterPro" id="IPR000832">
    <property type="entry name" value="GPCR_2_secretin-like"/>
</dbReference>
<evidence type="ECO:0000256" key="2">
    <source>
        <dbReference type="ARBA" id="ARBA00022692"/>
    </source>
</evidence>
<dbReference type="GO" id="GO:0008528">
    <property type="term" value="F:G protein-coupled peptide receptor activity"/>
    <property type="evidence" value="ECO:0007669"/>
    <property type="project" value="TreeGrafter"/>
</dbReference>
<dbReference type="AlphaFoldDB" id="A0AA89C891"/>
<feature type="domain" description="G-protein coupled receptors family 2 profile 2" evidence="9">
    <location>
        <begin position="77"/>
        <end position="197"/>
    </location>
</feature>
<evidence type="ECO:0000256" key="5">
    <source>
        <dbReference type="ARBA" id="ARBA00023136"/>
    </source>
</evidence>
<gene>
    <name evidence="10" type="ORF">FSP39_020081</name>
</gene>